<dbReference type="Proteomes" id="UP000275408">
    <property type="component" value="Unassembled WGS sequence"/>
</dbReference>
<dbReference type="EMBL" id="RCHS01001704">
    <property type="protein sequence ID" value="RMX52040.1"/>
    <property type="molecule type" value="Genomic_DNA"/>
</dbReference>
<dbReference type="OrthoDB" id="2434995at2759"/>
<keyword evidence="3" id="KW-0832">Ubl conjugation</keyword>
<dbReference type="InterPro" id="IPR021893">
    <property type="entry name" value="ZMYM2-like_C"/>
</dbReference>
<reference evidence="6 7" key="1">
    <citation type="journal article" date="2018" name="Sci. Rep.">
        <title>Comparative analysis of the Pocillopora damicornis genome highlights role of immune system in coral evolution.</title>
        <authorList>
            <person name="Cunning R."/>
            <person name="Bay R.A."/>
            <person name="Gillette P."/>
            <person name="Baker A.C."/>
            <person name="Traylor-Knowles N."/>
        </authorList>
    </citation>
    <scope>NUCLEOTIDE SEQUENCE [LARGE SCALE GENOMIC DNA]</scope>
    <source>
        <strain evidence="6">RSMAS</strain>
        <tissue evidence="6">Whole animal</tissue>
    </source>
</reference>
<dbReference type="Pfam" id="PF12012">
    <property type="entry name" value="DUF3504"/>
    <property type="match status" value="1"/>
</dbReference>
<evidence type="ECO:0000256" key="2">
    <source>
        <dbReference type="ARBA" id="ARBA00022553"/>
    </source>
</evidence>
<sequence>MDNHREANDEYHRENDEVISRNPANISNIIDQSVNVTVERLNYNTNIEIKKEKNDEFHLDENASFGDVEAQEEDSNQRENHGRKHISTLTSRHYASHVRVFKEWLKCKGMEDEFEDWKPREISNWLSEFYKESHLKHGGTKRASSLRIIRSAIDHHLKSEPYCKSYSLTHSPEFSKANATLHDLEAAQKEYLDSSECGSTASALNVEEIRKLWATGVVGIKTPKSLQRLVFLAVGINFGITSRDDLRDLTPDMFEFHIDETTGLEYAACKLSESSSNQLRSKKYKGIGRKMFSVPGSLQCPVAALKLFLQRRNPSCSAFFQIPNRDFATSGVWYRSQAAGLNCLSGMLKDMSHEALLPVDYSNHNLRATPPIVLYKAMEDLLRPPRIVNGAILNNKIALNSSGPPPLLNSHIPAAAAGNFDANHRVAPGVGSNHINITSREVSTVGNVSNPLDNIPHSNPAQNLHQVFCISQQWNINDIVRVVNSGEALVIVKEPSKTEGQPHVNGEVTQIRDMQQPQSRSGRKQPEPKRFCRDPDVLKDESSKIEDAYMKAVNTVKTGLQNLDDLMSKQHPSEKVIQELSGISDSIQVLFQRINSAENC</sequence>
<comment type="caution">
    <text evidence="6">The sequence shown here is derived from an EMBL/GenBank/DDBJ whole genome shotgun (WGS) entry which is preliminary data.</text>
</comment>
<evidence type="ECO:0000259" key="5">
    <source>
        <dbReference type="Pfam" id="PF12012"/>
    </source>
</evidence>
<evidence type="ECO:0000313" key="6">
    <source>
        <dbReference type="EMBL" id="RMX52040.1"/>
    </source>
</evidence>
<name>A0A3M6UED2_POCDA</name>
<dbReference type="InterPro" id="IPR052787">
    <property type="entry name" value="MAVS"/>
</dbReference>
<dbReference type="OMA" id="HREANDE"/>
<keyword evidence="1" id="KW-1017">Isopeptide bond</keyword>
<organism evidence="6 7">
    <name type="scientific">Pocillopora damicornis</name>
    <name type="common">Cauliflower coral</name>
    <name type="synonym">Millepora damicornis</name>
    <dbReference type="NCBI Taxonomy" id="46731"/>
    <lineage>
        <taxon>Eukaryota</taxon>
        <taxon>Metazoa</taxon>
        <taxon>Cnidaria</taxon>
        <taxon>Anthozoa</taxon>
        <taxon>Hexacorallia</taxon>
        <taxon>Scleractinia</taxon>
        <taxon>Astrocoeniina</taxon>
        <taxon>Pocilloporidae</taxon>
        <taxon>Pocillopora</taxon>
    </lineage>
</organism>
<keyword evidence="7" id="KW-1185">Reference proteome</keyword>
<dbReference type="PANTHER" id="PTHR21446">
    <property type="entry name" value="DUF3504 DOMAIN-CONTAINING PROTEIN"/>
    <property type="match status" value="1"/>
</dbReference>
<feature type="domain" description="ZMYM2-like/QRICH1 C-terminal" evidence="5">
    <location>
        <begin position="210"/>
        <end position="350"/>
    </location>
</feature>
<evidence type="ECO:0000313" key="7">
    <source>
        <dbReference type="Proteomes" id="UP000275408"/>
    </source>
</evidence>
<dbReference type="STRING" id="46731.A0A3M6UED2"/>
<accession>A0A3M6UED2</accession>
<evidence type="ECO:0000256" key="3">
    <source>
        <dbReference type="ARBA" id="ARBA00022843"/>
    </source>
</evidence>
<dbReference type="PANTHER" id="PTHR21446:SF12">
    <property type="entry name" value="POTASSIUM CHANNEL TETRAMERIZATION DOMAIN CONTAINING 1"/>
    <property type="match status" value="1"/>
</dbReference>
<gene>
    <name evidence="6" type="ORF">pdam_00003701</name>
</gene>
<evidence type="ECO:0000256" key="1">
    <source>
        <dbReference type="ARBA" id="ARBA00022499"/>
    </source>
</evidence>
<feature type="region of interest" description="Disordered" evidence="4">
    <location>
        <begin position="496"/>
        <end position="538"/>
    </location>
</feature>
<proteinExistence type="predicted"/>
<dbReference type="AlphaFoldDB" id="A0A3M6UED2"/>
<feature type="compositionally biased region" description="Basic and acidic residues" evidence="4">
    <location>
        <begin position="524"/>
        <end position="538"/>
    </location>
</feature>
<evidence type="ECO:0000256" key="4">
    <source>
        <dbReference type="SAM" id="MobiDB-lite"/>
    </source>
</evidence>
<keyword evidence="2" id="KW-0597">Phosphoprotein</keyword>
<protein>
    <recommendedName>
        <fullName evidence="5">ZMYM2-like/QRICH1 C-terminal domain-containing protein</fullName>
    </recommendedName>
</protein>